<dbReference type="Pfam" id="PF01026">
    <property type="entry name" value="TatD_DNase"/>
    <property type="match status" value="1"/>
</dbReference>
<protein>
    <submittedName>
        <fullName evidence="2">TatD DNase family protein</fullName>
    </submittedName>
</protein>
<feature type="binding site" evidence="1">
    <location>
        <position position="222"/>
    </location>
    <ligand>
        <name>a divalent metal cation</name>
        <dbReference type="ChEBI" id="CHEBI:60240"/>
        <label>1</label>
    </ligand>
</feature>
<dbReference type="OrthoDB" id="9775608at2"/>
<accession>A0A369B9W0</accession>
<dbReference type="CDD" id="cd01310">
    <property type="entry name" value="TatD_DNAse"/>
    <property type="match status" value="1"/>
</dbReference>
<dbReference type="InterPro" id="IPR032466">
    <property type="entry name" value="Metal_Hydrolase"/>
</dbReference>
<dbReference type="PANTHER" id="PTHR46124:SF2">
    <property type="entry name" value="D-AMINOACYL-TRNA DEACYLASE"/>
    <property type="match status" value="1"/>
</dbReference>
<feature type="binding site" evidence="1">
    <location>
        <position position="150"/>
    </location>
    <ligand>
        <name>a divalent metal cation</name>
        <dbReference type="ChEBI" id="CHEBI:60240"/>
        <label>2</label>
    </ligand>
</feature>
<evidence type="ECO:0000256" key="1">
    <source>
        <dbReference type="PIRSR" id="PIRSR005902-1"/>
    </source>
</evidence>
<evidence type="ECO:0000313" key="3">
    <source>
        <dbReference type="Proteomes" id="UP000253090"/>
    </source>
</evidence>
<proteinExistence type="predicted"/>
<sequence length="273" mass="30853">MNHHTNSDSDSVFPLIDAHIHLDHYEEEDRRQLLQDAAGYGLKALIGVSMNLASSQINLALASQYPGLVIPAFGYHPEQPVPSQEETLALLDWMKLQASRMAAVGEIGLPYYTRLEAENQGRPFDLEPYIALLDQLLELAKHLAKPVVLHAVYEDADLVCDLLERHGIRQAHFHWFKGSEHTVRRMAERGYYVSFTPDLLYEPEIMELARNYPADLVMAETDGPWPFEGPFAGQATHPAMVRDVAAAWSRLHGVSHEEGCHILFNNARRFYGL</sequence>
<dbReference type="PIRSF" id="PIRSF005902">
    <property type="entry name" value="DNase_TatD"/>
    <property type="match status" value="1"/>
</dbReference>
<dbReference type="InterPro" id="IPR001130">
    <property type="entry name" value="TatD-like"/>
</dbReference>
<gene>
    <name evidence="2" type="ORF">DFP94_10759</name>
</gene>
<feature type="binding site" evidence="1">
    <location>
        <position position="21"/>
    </location>
    <ligand>
        <name>a divalent metal cation</name>
        <dbReference type="ChEBI" id="CHEBI:60240"/>
        <label>1</label>
    </ligand>
</feature>
<dbReference type="Gene3D" id="3.20.20.140">
    <property type="entry name" value="Metal-dependent hydrolases"/>
    <property type="match status" value="1"/>
</dbReference>
<feature type="binding site" evidence="1">
    <location>
        <position position="106"/>
    </location>
    <ligand>
        <name>a divalent metal cation</name>
        <dbReference type="ChEBI" id="CHEBI:60240"/>
        <label>1</label>
    </ligand>
</feature>
<dbReference type="PANTHER" id="PTHR46124">
    <property type="entry name" value="D-AMINOACYL-TRNA DEACYLASE"/>
    <property type="match status" value="1"/>
</dbReference>
<keyword evidence="1" id="KW-0479">Metal-binding</keyword>
<keyword evidence="3" id="KW-1185">Reference proteome</keyword>
<dbReference type="GO" id="GO:0046872">
    <property type="term" value="F:metal ion binding"/>
    <property type="evidence" value="ECO:0007669"/>
    <property type="project" value="UniProtKB-KW"/>
</dbReference>
<dbReference type="EMBL" id="QPJW01000007">
    <property type="protein sequence ID" value="RCX18105.1"/>
    <property type="molecule type" value="Genomic_DNA"/>
</dbReference>
<dbReference type="GO" id="GO:0016788">
    <property type="term" value="F:hydrolase activity, acting on ester bonds"/>
    <property type="evidence" value="ECO:0007669"/>
    <property type="project" value="InterPro"/>
</dbReference>
<dbReference type="Proteomes" id="UP000253090">
    <property type="component" value="Unassembled WGS sequence"/>
</dbReference>
<name>A0A369B9W0_9BACL</name>
<dbReference type="RefSeq" id="WP_114497617.1">
    <property type="nucleotide sequence ID" value="NZ_QPJW01000007.1"/>
</dbReference>
<feature type="binding site" evidence="1">
    <location>
        <position position="19"/>
    </location>
    <ligand>
        <name>a divalent metal cation</name>
        <dbReference type="ChEBI" id="CHEBI:60240"/>
        <label>1</label>
    </ligand>
</feature>
<organism evidence="2 3">
    <name type="scientific">Fontibacillus phaseoli</name>
    <dbReference type="NCBI Taxonomy" id="1416533"/>
    <lineage>
        <taxon>Bacteria</taxon>
        <taxon>Bacillati</taxon>
        <taxon>Bacillota</taxon>
        <taxon>Bacilli</taxon>
        <taxon>Bacillales</taxon>
        <taxon>Paenibacillaceae</taxon>
        <taxon>Fontibacillus</taxon>
    </lineage>
</organism>
<dbReference type="AlphaFoldDB" id="A0A369B9W0"/>
<dbReference type="SUPFAM" id="SSF51556">
    <property type="entry name" value="Metallo-dependent hydrolases"/>
    <property type="match status" value="1"/>
</dbReference>
<feature type="binding site" evidence="1">
    <location>
        <position position="174"/>
    </location>
    <ligand>
        <name>a divalent metal cation</name>
        <dbReference type="ChEBI" id="CHEBI:60240"/>
        <label>2</label>
    </ligand>
</feature>
<evidence type="ECO:0000313" key="2">
    <source>
        <dbReference type="EMBL" id="RCX18105.1"/>
    </source>
</evidence>
<reference evidence="2 3" key="1">
    <citation type="submission" date="2018-07" db="EMBL/GenBank/DDBJ databases">
        <title>Genomic Encyclopedia of Type Strains, Phase III (KMG-III): the genomes of soil and plant-associated and newly described type strains.</title>
        <authorList>
            <person name="Whitman W."/>
        </authorList>
    </citation>
    <scope>NUCLEOTIDE SEQUENCE [LARGE SCALE GENOMIC DNA]</scope>
    <source>
        <strain evidence="2 3">CECT 8333</strain>
    </source>
</reference>
<comment type="caution">
    <text evidence="2">The sequence shown here is derived from an EMBL/GenBank/DDBJ whole genome shotgun (WGS) entry which is preliminary data.</text>
</comment>